<keyword evidence="1" id="KW-0863">Zinc-finger</keyword>
<reference evidence="3 4" key="1">
    <citation type="submission" date="2024-01" db="EMBL/GenBank/DDBJ databases">
        <title>The complete chloroplast genome sequence of Lithospermum erythrorhizon: insights into the phylogenetic relationship among Boraginaceae species and the maternal lineages of purple gromwells.</title>
        <authorList>
            <person name="Okada T."/>
            <person name="Watanabe K."/>
        </authorList>
    </citation>
    <scope>NUCLEOTIDE SEQUENCE [LARGE SCALE GENOMIC DNA]</scope>
</reference>
<dbReference type="PANTHER" id="PTHR31286:SF167">
    <property type="entry name" value="OS09G0268800 PROTEIN"/>
    <property type="match status" value="1"/>
</dbReference>
<sequence>MKFKLIEEEANPVLLEEDDLLDGVMECEASLLVKILSIKDGFVSLQGFSLAMSKAWDCKNIRVSRSRGVIPLTLPFDESKFWIQVRGLKVEYFTKEVAGRIVHAFKGWEAVELRKDKMENKFFQVRALIKVSLPIRRMISFRVGNELGAGYLAYERLSFCCFHCGLLGHLIKQCPSIPAEVDPWRSVVYGLWMKAPVEKSWLEFRWAKPIDPQVEAASVVESMVRENLIMAAEAGEAGDGESLIPKYPPGFEVFPNQHLRGETVLATNVVKNGDVAGPSDFNVINAISKPLTLPLIACGERSNGKEVLSDPVSPTFIDNNVAIITSSGSDINLGSWSLIHYLVLS</sequence>
<dbReference type="Proteomes" id="UP001454036">
    <property type="component" value="Unassembled WGS sequence"/>
</dbReference>
<dbReference type="PANTHER" id="PTHR31286">
    <property type="entry name" value="GLYCINE-RICH CELL WALL STRUCTURAL PROTEIN 1.8-LIKE"/>
    <property type="match status" value="1"/>
</dbReference>
<dbReference type="InterPro" id="IPR025836">
    <property type="entry name" value="Zn_knuckle_CX2CX4HX4C"/>
</dbReference>
<protein>
    <recommendedName>
        <fullName evidence="2">CCHC-type domain-containing protein</fullName>
    </recommendedName>
</protein>
<dbReference type="PROSITE" id="PS50158">
    <property type="entry name" value="ZF_CCHC"/>
    <property type="match status" value="1"/>
</dbReference>
<dbReference type="InterPro" id="IPR001878">
    <property type="entry name" value="Znf_CCHC"/>
</dbReference>
<keyword evidence="4" id="KW-1185">Reference proteome</keyword>
<feature type="domain" description="CCHC-type" evidence="2">
    <location>
        <begin position="161"/>
        <end position="176"/>
    </location>
</feature>
<dbReference type="SUPFAM" id="SSF57756">
    <property type="entry name" value="Retrovirus zinc finger-like domains"/>
    <property type="match status" value="1"/>
</dbReference>
<dbReference type="EMBL" id="BAABME010022622">
    <property type="protein sequence ID" value="GAA0166208.1"/>
    <property type="molecule type" value="Genomic_DNA"/>
</dbReference>
<accession>A0AAV3QRC5</accession>
<dbReference type="GO" id="GO:0003676">
    <property type="term" value="F:nucleic acid binding"/>
    <property type="evidence" value="ECO:0007669"/>
    <property type="project" value="InterPro"/>
</dbReference>
<evidence type="ECO:0000259" key="2">
    <source>
        <dbReference type="PROSITE" id="PS50158"/>
    </source>
</evidence>
<dbReference type="InterPro" id="IPR036875">
    <property type="entry name" value="Znf_CCHC_sf"/>
</dbReference>
<name>A0AAV3QRC5_LITER</name>
<dbReference type="Pfam" id="PF14392">
    <property type="entry name" value="zf-CCHC_4"/>
    <property type="match status" value="1"/>
</dbReference>
<evidence type="ECO:0000313" key="4">
    <source>
        <dbReference type="Proteomes" id="UP001454036"/>
    </source>
</evidence>
<keyword evidence="1" id="KW-0479">Metal-binding</keyword>
<gene>
    <name evidence="3" type="ORF">LIER_40143</name>
</gene>
<keyword evidence="1" id="KW-0862">Zinc</keyword>
<organism evidence="3 4">
    <name type="scientific">Lithospermum erythrorhizon</name>
    <name type="common">Purple gromwell</name>
    <name type="synonym">Lithospermum officinale var. erythrorhizon</name>
    <dbReference type="NCBI Taxonomy" id="34254"/>
    <lineage>
        <taxon>Eukaryota</taxon>
        <taxon>Viridiplantae</taxon>
        <taxon>Streptophyta</taxon>
        <taxon>Embryophyta</taxon>
        <taxon>Tracheophyta</taxon>
        <taxon>Spermatophyta</taxon>
        <taxon>Magnoliopsida</taxon>
        <taxon>eudicotyledons</taxon>
        <taxon>Gunneridae</taxon>
        <taxon>Pentapetalae</taxon>
        <taxon>asterids</taxon>
        <taxon>lamiids</taxon>
        <taxon>Boraginales</taxon>
        <taxon>Boraginaceae</taxon>
        <taxon>Boraginoideae</taxon>
        <taxon>Lithospermeae</taxon>
        <taxon>Lithospermum</taxon>
    </lineage>
</organism>
<dbReference type="InterPro" id="IPR040256">
    <property type="entry name" value="At4g02000-like"/>
</dbReference>
<dbReference type="GO" id="GO:0008270">
    <property type="term" value="F:zinc ion binding"/>
    <property type="evidence" value="ECO:0007669"/>
    <property type="project" value="UniProtKB-KW"/>
</dbReference>
<comment type="caution">
    <text evidence="3">The sequence shown here is derived from an EMBL/GenBank/DDBJ whole genome shotgun (WGS) entry which is preliminary data.</text>
</comment>
<proteinExistence type="predicted"/>
<evidence type="ECO:0000313" key="3">
    <source>
        <dbReference type="EMBL" id="GAA0166208.1"/>
    </source>
</evidence>
<dbReference type="AlphaFoldDB" id="A0AAV3QRC5"/>
<evidence type="ECO:0000256" key="1">
    <source>
        <dbReference type="PROSITE-ProRule" id="PRU00047"/>
    </source>
</evidence>